<dbReference type="Proteomes" id="UP000046090">
    <property type="component" value="Unassembled WGS sequence"/>
</dbReference>
<name>A0A0K2XTV1_HELHE</name>
<organism evidence="1 2">
    <name type="scientific">Helicobacter heilmannii</name>
    <dbReference type="NCBI Taxonomy" id="35817"/>
    <lineage>
        <taxon>Bacteria</taxon>
        <taxon>Pseudomonadati</taxon>
        <taxon>Campylobacterota</taxon>
        <taxon>Epsilonproteobacteria</taxon>
        <taxon>Campylobacterales</taxon>
        <taxon>Helicobacteraceae</taxon>
        <taxon>Helicobacter</taxon>
    </lineage>
</organism>
<evidence type="ECO:0000313" key="2">
    <source>
        <dbReference type="Proteomes" id="UP000046090"/>
    </source>
</evidence>
<keyword evidence="2" id="KW-1185">Reference proteome</keyword>
<proteinExistence type="predicted"/>
<protein>
    <submittedName>
        <fullName evidence="1">Uncharacterized protein</fullName>
    </submittedName>
</protein>
<sequence length="46" mass="5453">MCLKGVKISFLWRELSLFFIFLCRHVNESGFFPELENPYMARLVGL</sequence>
<evidence type="ECO:0000313" key="1">
    <source>
        <dbReference type="EMBL" id="CRI33735.1"/>
    </source>
</evidence>
<dbReference type="AlphaFoldDB" id="A0A0K2XTV1"/>
<accession>A0A0K2XTV1</accession>
<reference evidence="2" key="1">
    <citation type="submission" date="2014-12" db="EMBL/GenBank/DDBJ databases">
        <authorList>
            <person name="Smet A."/>
        </authorList>
    </citation>
    <scope>NUCLEOTIDE SEQUENCE [LARGE SCALE GENOMIC DNA]</scope>
</reference>
<dbReference type="EMBL" id="CDMK01000001">
    <property type="protein sequence ID" value="CRI33735.1"/>
    <property type="molecule type" value="Genomic_DNA"/>
</dbReference>
<gene>
    <name evidence="1" type="ORF">HHE01_14210</name>
</gene>